<dbReference type="AlphaFoldDB" id="A0A1F5FW54"/>
<evidence type="ECO:0000313" key="2">
    <source>
        <dbReference type="Proteomes" id="UP000179237"/>
    </source>
</evidence>
<sequence length="201" mass="23433">MKVLFQASILHRNERMEDYVAIVQCLEKCGCEVLGETLVVSNDLILKRGHVDRVKYFERFKKNLLEADLVCFEATYPSTLHVGIKLAFALQKGKPVIVLYKKTSHPESFVDVFESGKLFYEEYTANNLDTVIKSGLEFIEKNSDVRFNFYLPSEQMDYLDRVRKDKSLTRTAVLRKIIDEAMGRSEVSWLSFRDNSTYYWV</sequence>
<evidence type="ECO:0008006" key="3">
    <source>
        <dbReference type="Google" id="ProtNLM"/>
    </source>
</evidence>
<name>A0A1F5FW54_9BACT</name>
<dbReference type="Gene3D" id="3.40.50.450">
    <property type="match status" value="1"/>
</dbReference>
<organism evidence="1 2">
    <name type="scientific">Candidatus Collierbacteria bacterium RIFOXYD1_FULL_40_9</name>
    <dbReference type="NCBI Taxonomy" id="1817731"/>
    <lineage>
        <taxon>Bacteria</taxon>
        <taxon>Candidatus Collieribacteriota</taxon>
    </lineage>
</organism>
<proteinExistence type="predicted"/>
<dbReference type="Proteomes" id="UP000179237">
    <property type="component" value="Unassembled WGS sequence"/>
</dbReference>
<accession>A0A1F5FW54</accession>
<gene>
    <name evidence="1" type="ORF">A2572_02685</name>
</gene>
<comment type="caution">
    <text evidence="1">The sequence shown here is derived from an EMBL/GenBank/DDBJ whole genome shotgun (WGS) entry which is preliminary data.</text>
</comment>
<protein>
    <recommendedName>
        <fullName evidence="3">Nucleoside 2-deoxyribosyltransferase</fullName>
    </recommendedName>
</protein>
<dbReference type="EMBL" id="MFAQ01000007">
    <property type="protein sequence ID" value="OGD83850.1"/>
    <property type="molecule type" value="Genomic_DNA"/>
</dbReference>
<reference evidence="1 2" key="1">
    <citation type="journal article" date="2016" name="Nat. Commun.">
        <title>Thousands of microbial genomes shed light on interconnected biogeochemical processes in an aquifer system.</title>
        <authorList>
            <person name="Anantharaman K."/>
            <person name="Brown C.T."/>
            <person name="Hug L.A."/>
            <person name="Sharon I."/>
            <person name="Castelle C.J."/>
            <person name="Probst A.J."/>
            <person name="Thomas B.C."/>
            <person name="Singh A."/>
            <person name="Wilkins M.J."/>
            <person name="Karaoz U."/>
            <person name="Brodie E.L."/>
            <person name="Williams K.H."/>
            <person name="Hubbard S.S."/>
            <person name="Banfield J.F."/>
        </authorList>
    </citation>
    <scope>NUCLEOTIDE SEQUENCE [LARGE SCALE GENOMIC DNA]</scope>
</reference>
<evidence type="ECO:0000313" key="1">
    <source>
        <dbReference type="EMBL" id="OGD83850.1"/>
    </source>
</evidence>